<evidence type="ECO:0000313" key="2">
    <source>
        <dbReference type="Proteomes" id="UP000030421"/>
    </source>
</evidence>
<accession>A0ACC4NY89</accession>
<keyword evidence="2" id="KW-1185">Reference proteome</keyword>
<protein>
    <submittedName>
        <fullName evidence="1">Tellurite resistance protein TerY</fullName>
    </submittedName>
</protein>
<dbReference type="Proteomes" id="UP000030421">
    <property type="component" value="Unassembled WGS sequence"/>
</dbReference>
<sequence length="226" mass="24620">MMELNKFVANKARPLPVIVMADTSGSMSIDGKIDALNRSIKDMISSFASESRLRAEIHLSIVTFGGEAVTRLPLTPAHQIEQIENFTALGGTPLGAACTIVKDLIEDKDSIPSRAYRPVIILVSDGYPTDDYVKAFDALLNSERAQKATRFALSIGNDADNTLLGSFGNDVEAPLLFAHNAAEIARFFRAVTMSVANHSKSQKPNEPMKLEFVNDELPDDDLDIPL</sequence>
<name>A0ACC4NY89_9VIBR</name>
<dbReference type="EMBL" id="JRWR01000004">
    <property type="protein sequence ID" value="KHD25437.1"/>
    <property type="molecule type" value="Genomic_DNA"/>
</dbReference>
<reference evidence="1" key="1">
    <citation type="submission" date="2014-10" db="EMBL/GenBank/DDBJ databases">
        <title>Genome sequencing of Vibrio caribbeanicus T14.</title>
        <authorList>
            <person name="Chan K.-G."/>
            <person name="Mohamad N.I."/>
        </authorList>
    </citation>
    <scope>NUCLEOTIDE SEQUENCE</scope>
    <source>
        <strain evidence="1">T14</strain>
    </source>
</reference>
<comment type="caution">
    <text evidence="1">The sequence shown here is derived from an EMBL/GenBank/DDBJ whole genome shotgun (WGS) entry which is preliminary data.</text>
</comment>
<gene>
    <name evidence="1" type="ORF">NM09_06840</name>
</gene>
<organism evidence="1 2">
    <name type="scientific">Vibrio caribbeanicus</name>
    <dbReference type="NCBI Taxonomy" id="701175"/>
    <lineage>
        <taxon>Bacteria</taxon>
        <taxon>Pseudomonadati</taxon>
        <taxon>Pseudomonadota</taxon>
        <taxon>Gammaproteobacteria</taxon>
        <taxon>Vibrionales</taxon>
        <taxon>Vibrionaceae</taxon>
        <taxon>Vibrio</taxon>
    </lineage>
</organism>
<proteinExistence type="predicted"/>
<evidence type="ECO:0000313" key="1">
    <source>
        <dbReference type="EMBL" id="KHD25437.1"/>
    </source>
</evidence>